<reference evidence="1" key="1">
    <citation type="submission" date="2019-04" db="EMBL/GenBank/DDBJ databases">
        <title>Microbes associate with the intestines of laboratory mice.</title>
        <authorList>
            <person name="Navarre W."/>
            <person name="Wong E."/>
            <person name="Huang K."/>
            <person name="Tropini C."/>
            <person name="Ng K."/>
            <person name="Yu B."/>
        </authorList>
    </citation>
    <scope>NUCLEOTIDE SEQUENCE</scope>
    <source>
        <strain evidence="1">NM01_1-7b</strain>
    </source>
</reference>
<name>A0AC61S2Z5_9FIRM</name>
<dbReference type="Proteomes" id="UP000304953">
    <property type="component" value="Unassembled WGS sequence"/>
</dbReference>
<keyword evidence="2" id="KW-1185">Reference proteome</keyword>
<comment type="caution">
    <text evidence="1">The sequence shown here is derived from an EMBL/GenBank/DDBJ whole genome shotgun (WGS) entry which is preliminary data.</text>
</comment>
<sequence>MIDYMFKHYDDLIKSALEHLQIVLVTLALSLVIAAALTVICSYSKLAARILPGILSMVYSVPSLAMFALLIPLTGLGQTTAIIVLVIYNQYLLLQNFLAGLNGVEKSIVEAAAGMGMTPMQTLIKIKLPLSRKSFIAGIRIAMVATISIATIAASINAGGLGTILFDGLRTMNPAKILWGSLLSALLAILIDRILRLAEKFFER</sequence>
<evidence type="ECO:0000313" key="2">
    <source>
        <dbReference type="Proteomes" id="UP000304953"/>
    </source>
</evidence>
<protein>
    <submittedName>
        <fullName evidence="1">ABC transporter permease</fullName>
    </submittedName>
</protein>
<accession>A0AC61S2Z5</accession>
<dbReference type="EMBL" id="SRYA01000001">
    <property type="protein sequence ID" value="TGY98403.1"/>
    <property type="molecule type" value="Genomic_DNA"/>
</dbReference>
<organism evidence="1 2">
    <name type="scientific">Petralouisia muris</name>
    <dbReference type="NCBI Taxonomy" id="3032872"/>
    <lineage>
        <taxon>Bacteria</taxon>
        <taxon>Bacillati</taxon>
        <taxon>Bacillota</taxon>
        <taxon>Clostridia</taxon>
        <taxon>Lachnospirales</taxon>
        <taxon>Lachnospiraceae</taxon>
        <taxon>Petralouisia</taxon>
    </lineage>
</organism>
<evidence type="ECO:0000313" key="1">
    <source>
        <dbReference type="EMBL" id="TGY98403.1"/>
    </source>
</evidence>
<proteinExistence type="predicted"/>
<gene>
    <name evidence="1" type="ORF">E5329_01115</name>
</gene>